<dbReference type="RefSeq" id="WP_179006843.1">
    <property type="nucleotide sequence ID" value="NZ_JBHSCO010000004.1"/>
</dbReference>
<keyword evidence="1" id="KW-1133">Transmembrane helix</keyword>
<comment type="caution">
    <text evidence="2">The sequence shown here is derived from an EMBL/GenBank/DDBJ whole genome shotgun (WGS) entry which is preliminary data.</text>
</comment>
<organism evidence="2 3">
    <name type="scientific">Flavobacterium quisquiliarum</name>
    <dbReference type="NCBI Taxonomy" id="1834436"/>
    <lineage>
        <taxon>Bacteria</taxon>
        <taxon>Pseudomonadati</taxon>
        <taxon>Bacteroidota</taxon>
        <taxon>Flavobacteriia</taxon>
        <taxon>Flavobacteriales</taxon>
        <taxon>Flavobacteriaceae</taxon>
        <taxon>Flavobacterium</taxon>
    </lineage>
</organism>
<dbReference type="EMBL" id="JBHSCO010000004">
    <property type="protein sequence ID" value="MFC4392131.1"/>
    <property type="molecule type" value="Genomic_DNA"/>
</dbReference>
<proteinExistence type="predicted"/>
<gene>
    <name evidence="2" type="ORF">ACFOY0_14125</name>
</gene>
<protein>
    <submittedName>
        <fullName evidence="2">Uncharacterized protein</fullName>
    </submittedName>
</protein>
<reference evidence="3" key="1">
    <citation type="journal article" date="2019" name="Int. J. Syst. Evol. Microbiol.">
        <title>The Global Catalogue of Microorganisms (GCM) 10K type strain sequencing project: providing services to taxonomists for standard genome sequencing and annotation.</title>
        <authorList>
            <consortium name="The Broad Institute Genomics Platform"/>
            <consortium name="The Broad Institute Genome Sequencing Center for Infectious Disease"/>
            <person name="Wu L."/>
            <person name="Ma J."/>
        </authorList>
    </citation>
    <scope>NUCLEOTIDE SEQUENCE [LARGE SCALE GENOMIC DNA]</scope>
    <source>
        <strain evidence="3">CGMCC 1.15345</strain>
    </source>
</reference>
<keyword evidence="1" id="KW-0812">Transmembrane</keyword>
<evidence type="ECO:0000313" key="2">
    <source>
        <dbReference type="EMBL" id="MFC4392131.1"/>
    </source>
</evidence>
<sequence>MNKKTIIALTAIFIIIIIFNNVYTKNPDKEGYEGDLVPIQKEIKNIAGYERATHLILKNWSKIYHEINHPNKKNRGSLMIKYSIIDSLRQIQKERLKLRFISGESLYNMLIEGKDTTIIFEPYSAADYYMRSNTKDEEAGYTLFKHNIIYTTKPLQTFKIEDNDDDTPSAVIKIKDRYYYRINSYLEY</sequence>
<name>A0ABV8W852_9FLAO</name>
<feature type="transmembrane region" description="Helical" evidence="1">
    <location>
        <begin position="6"/>
        <end position="23"/>
    </location>
</feature>
<evidence type="ECO:0000313" key="3">
    <source>
        <dbReference type="Proteomes" id="UP001595719"/>
    </source>
</evidence>
<keyword evidence="1" id="KW-0472">Membrane</keyword>
<keyword evidence="3" id="KW-1185">Reference proteome</keyword>
<evidence type="ECO:0000256" key="1">
    <source>
        <dbReference type="SAM" id="Phobius"/>
    </source>
</evidence>
<dbReference type="Proteomes" id="UP001595719">
    <property type="component" value="Unassembled WGS sequence"/>
</dbReference>
<accession>A0ABV8W852</accession>